<evidence type="ECO:0000256" key="1">
    <source>
        <dbReference type="SAM" id="MobiDB-lite"/>
    </source>
</evidence>
<name>A0A7S2LE45_9STRA</name>
<organism evidence="2">
    <name type="scientific">Skeletonema marinoi</name>
    <dbReference type="NCBI Taxonomy" id="267567"/>
    <lineage>
        <taxon>Eukaryota</taxon>
        <taxon>Sar</taxon>
        <taxon>Stramenopiles</taxon>
        <taxon>Ochrophyta</taxon>
        <taxon>Bacillariophyta</taxon>
        <taxon>Coscinodiscophyceae</taxon>
        <taxon>Thalassiosirophycidae</taxon>
        <taxon>Thalassiosirales</taxon>
        <taxon>Skeletonemataceae</taxon>
        <taxon>Skeletonema</taxon>
        <taxon>Skeletonema marinoi-dohrnii complex</taxon>
    </lineage>
</organism>
<evidence type="ECO:0000313" key="2">
    <source>
        <dbReference type="EMBL" id="CAD9602648.1"/>
    </source>
</evidence>
<feature type="region of interest" description="Disordered" evidence="1">
    <location>
        <begin position="1"/>
        <end position="23"/>
    </location>
</feature>
<dbReference type="EMBL" id="HBGZ01015270">
    <property type="protein sequence ID" value="CAD9602648.1"/>
    <property type="molecule type" value="Transcribed_RNA"/>
</dbReference>
<accession>A0A7S2LE45</accession>
<gene>
    <name evidence="2" type="ORF">SMAR0320_LOCUS10892</name>
</gene>
<protein>
    <submittedName>
        <fullName evidence="2">Uncharacterized protein</fullName>
    </submittedName>
</protein>
<proteinExistence type="predicted"/>
<reference evidence="2" key="1">
    <citation type="submission" date="2021-01" db="EMBL/GenBank/DDBJ databases">
        <authorList>
            <person name="Corre E."/>
            <person name="Pelletier E."/>
            <person name="Niang G."/>
            <person name="Scheremetjew M."/>
            <person name="Finn R."/>
            <person name="Kale V."/>
            <person name="Holt S."/>
            <person name="Cochrane G."/>
            <person name="Meng A."/>
            <person name="Brown T."/>
            <person name="Cohen L."/>
        </authorList>
    </citation>
    <scope>NUCLEOTIDE SEQUENCE</scope>
    <source>
        <strain evidence="2">SM1012Den-03</strain>
    </source>
</reference>
<dbReference type="AlphaFoldDB" id="A0A7S2LE45"/>
<sequence>MGCVNSTAATYPGNRRVAQPTYQPPDSDYTHVDANTAVANAHFVTCPGGNALRLEGKPHRSDGTNNNNAMGTNNTNGQPTYISVTLPPGVNSGDVIHVRAPDGQLNAITVPPGMGPGSTFTVEFSSDSPAPPKNEEELTPGVYVPTVMAVADEEQQPLVANGYWNGNAVVATAVPHVDNAFGTSNGKY</sequence>